<dbReference type="InterPro" id="IPR005754">
    <property type="entry name" value="Sortase"/>
</dbReference>
<keyword evidence="4" id="KW-1133">Transmembrane helix</keyword>
<evidence type="ECO:0008006" key="7">
    <source>
        <dbReference type="Google" id="ProtNLM"/>
    </source>
</evidence>
<dbReference type="AlphaFoldDB" id="Q8FMP7"/>
<dbReference type="Proteomes" id="UP000001409">
    <property type="component" value="Chromosome"/>
</dbReference>
<feature type="region of interest" description="Disordered" evidence="3">
    <location>
        <begin position="313"/>
        <end position="332"/>
    </location>
</feature>
<protein>
    <recommendedName>
        <fullName evidence="7">Class C sortase</fullName>
    </recommendedName>
</protein>
<dbReference type="STRING" id="196164.gene:10742901"/>
<feature type="active site" description="Proton donor/acceptor" evidence="2">
    <location>
        <position position="189"/>
    </location>
</feature>
<feature type="transmembrane region" description="Helical" evidence="4">
    <location>
        <begin position="288"/>
        <end position="308"/>
    </location>
</feature>
<reference evidence="5 6" key="1">
    <citation type="journal article" date="2003" name="Genome Res.">
        <title>Comparative complete genome sequence analysis of the amino acid replacements responsible for the thermostability of Corynebacterium efficiens.</title>
        <authorList>
            <person name="Nishio Y."/>
            <person name="Nakamura Y."/>
            <person name="Kawarabayasi Y."/>
            <person name="Usuda Y."/>
            <person name="Kimura E."/>
            <person name="Sugimoto S."/>
            <person name="Matsui K."/>
            <person name="Yamagishi A."/>
            <person name="Kikuchi H."/>
            <person name="Ikeo K."/>
            <person name="Gojobori T."/>
        </authorList>
    </citation>
    <scope>NUCLEOTIDE SEQUENCE [LARGE SCALE GENOMIC DNA]</scope>
    <source>
        <strain evidence="6">DSM 44549 / YS-314 / AJ 12310 / JCM 11189 / NBRC 100395</strain>
    </source>
</reference>
<dbReference type="EMBL" id="BA000035">
    <property type="protein sequence ID" value="BAC19266.1"/>
    <property type="molecule type" value="Genomic_DNA"/>
</dbReference>
<dbReference type="HOGENOM" id="CLU_045680_1_2_11"/>
<dbReference type="GO" id="GO:0016787">
    <property type="term" value="F:hydrolase activity"/>
    <property type="evidence" value="ECO:0007669"/>
    <property type="project" value="UniProtKB-KW"/>
</dbReference>
<dbReference type="NCBIfam" id="TIGR01076">
    <property type="entry name" value="sortase_fam"/>
    <property type="match status" value="1"/>
</dbReference>
<dbReference type="InterPro" id="IPR023365">
    <property type="entry name" value="Sortase_dom-sf"/>
</dbReference>
<evidence type="ECO:0000256" key="1">
    <source>
        <dbReference type="ARBA" id="ARBA00022801"/>
    </source>
</evidence>
<evidence type="ECO:0000313" key="6">
    <source>
        <dbReference type="Proteomes" id="UP000001409"/>
    </source>
</evidence>
<dbReference type="eggNOG" id="COG3764">
    <property type="taxonomic scope" value="Bacteria"/>
</dbReference>
<dbReference type="SUPFAM" id="SSF63817">
    <property type="entry name" value="Sortase"/>
    <property type="match status" value="1"/>
</dbReference>
<evidence type="ECO:0000256" key="4">
    <source>
        <dbReference type="SAM" id="Phobius"/>
    </source>
</evidence>
<dbReference type="Pfam" id="PF04203">
    <property type="entry name" value="Sortase"/>
    <property type="match status" value="1"/>
</dbReference>
<evidence type="ECO:0000313" key="5">
    <source>
        <dbReference type="EMBL" id="BAC19266.1"/>
    </source>
</evidence>
<keyword evidence="4" id="KW-0472">Membrane</keyword>
<feature type="transmembrane region" description="Helical" evidence="4">
    <location>
        <begin position="40"/>
        <end position="58"/>
    </location>
</feature>
<keyword evidence="1" id="KW-0378">Hydrolase</keyword>
<proteinExistence type="predicted"/>
<sequence>MDNTRKRGVHMSHSQLSGRAGTSVRVEGKSKPGTTGRRRWISIGLQLLAMLGLAVMVYPQAANWVSTLGHQAQVSGYVRQVDTLADPERVAAIEQARAYNTDIPRGVLRDPYTPRFDDLTVDERYGSYLDQLRVGDGDAIGEVSYPGLGISLPLYHGTTDEVLSKGVGHLFGSSLPVGGHSTHAVMTSHSGLANAELFTRLPEARTGDIFTVTVLGEKLYYEVRNLETVLPHEAGALEVIEGEDWVTLLTCTPTGINSHRFLVQAQRIPAPAEEGIRTVAGVGLTAVFPWWALIFLGGSALAAVLIFSPPRKKHHAGKHRLGESRARSEEAQ</sequence>
<accession>Q8FMP7</accession>
<feature type="active site" description="Acyl-thioester intermediate" evidence="2">
    <location>
        <position position="251"/>
    </location>
</feature>
<dbReference type="MEROPS" id="C60.007"/>
<evidence type="ECO:0000256" key="2">
    <source>
        <dbReference type="PIRSR" id="PIRSR605754-1"/>
    </source>
</evidence>
<dbReference type="CDD" id="cd05827">
    <property type="entry name" value="Sortase_C"/>
    <property type="match status" value="1"/>
</dbReference>
<feature type="compositionally biased region" description="Basic and acidic residues" evidence="3">
    <location>
        <begin position="320"/>
        <end position="332"/>
    </location>
</feature>
<feature type="compositionally biased region" description="Basic residues" evidence="3">
    <location>
        <begin position="1"/>
        <end position="10"/>
    </location>
</feature>
<dbReference type="NCBIfam" id="NF033745">
    <property type="entry name" value="class_C_sortase"/>
    <property type="match status" value="1"/>
</dbReference>
<name>Q8FMP7_COREF</name>
<evidence type="ECO:0000256" key="3">
    <source>
        <dbReference type="SAM" id="MobiDB-lite"/>
    </source>
</evidence>
<keyword evidence="4" id="KW-0812">Transmembrane</keyword>
<organism evidence="5 6">
    <name type="scientific">Corynebacterium efficiens (strain DSM 44549 / YS-314 / AJ 12310 / JCM 11189 / NBRC 100395)</name>
    <dbReference type="NCBI Taxonomy" id="196164"/>
    <lineage>
        <taxon>Bacteria</taxon>
        <taxon>Bacillati</taxon>
        <taxon>Actinomycetota</taxon>
        <taxon>Actinomycetes</taxon>
        <taxon>Mycobacteriales</taxon>
        <taxon>Corynebacteriaceae</taxon>
        <taxon>Corynebacterium</taxon>
    </lineage>
</organism>
<feature type="region of interest" description="Disordered" evidence="3">
    <location>
        <begin position="1"/>
        <end position="35"/>
    </location>
</feature>
<dbReference type="InterPro" id="IPR042002">
    <property type="entry name" value="Sortase_C"/>
</dbReference>
<dbReference type="KEGG" id="cef:CE2456"/>
<keyword evidence="6" id="KW-1185">Reference proteome</keyword>
<dbReference type="Gene3D" id="2.40.260.10">
    <property type="entry name" value="Sortase"/>
    <property type="match status" value="1"/>
</dbReference>